<dbReference type="EMBL" id="CP003616">
    <property type="protein sequence ID" value="AFZ10670.1"/>
    <property type="molecule type" value="Genomic_DNA"/>
</dbReference>
<proteinExistence type="predicted"/>
<feature type="compositionally biased region" description="Polar residues" evidence="1">
    <location>
        <begin position="446"/>
        <end position="455"/>
    </location>
</feature>
<evidence type="ECO:0000313" key="2">
    <source>
        <dbReference type="EMBL" id="AFZ10670.1"/>
    </source>
</evidence>
<accession>K9VTX8</accession>
<sequence>MVADTTTWHKPPFARHAAIYEALADILEGATPSAVKLALYLYRTCIGGKPEEIDIYDIPLGEKRATRVRNGKPYSPNTRRAALRQLEKLGLVKILKNYGRGIFRIAVQHLGDVRPFTHTNSKFQKLSNPSKNRLNQPKIEQTGGSNPDGAVLFTEDKKEQQSTENVAAVFFNFSKEEENLTSPDKKPQLVTGIKSKSTELNKNSEQELKTPSENKCSAPTAECLRINSDNSQAVDVAMPCTSEQRGLTSKPPQKLLTELNSLDNPTISAAKSPIPTNKAVPLSPEISSTVTPQVPETVEPIAIANPDASETVKAVLITNSDATEIIEAVAIANPDATETVEAVAIANSDVTEIVKAVPITNPDATEIIEAVAIANPDATEIVEAVTRATGGMNSELKICVLQHSLNEIQAAINLLQVRSQTKQISNPSGWVVDCLRGRWWEKTNGFQNSNPTNVVSSPASTGSSPTPKNSPSAQTTRITEDYVDPHYMPLETHRTLCEQFQQLGKEAFAALGIQQQIYLQWMHRFPQQLKQILNKLSTT</sequence>
<feature type="region of interest" description="Disordered" evidence="1">
    <location>
        <begin position="196"/>
        <end position="215"/>
    </location>
</feature>
<keyword evidence="3" id="KW-1185">Reference proteome</keyword>
<geneLocation type="plasmid" evidence="2 3">
    <name>pOSC7112.02</name>
</geneLocation>
<feature type="region of interest" description="Disordered" evidence="1">
    <location>
        <begin position="446"/>
        <end position="477"/>
    </location>
</feature>
<keyword evidence="2" id="KW-0614">Plasmid</keyword>
<feature type="region of interest" description="Disordered" evidence="1">
    <location>
        <begin position="120"/>
        <end position="151"/>
    </location>
</feature>
<evidence type="ECO:0000313" key="3">
    <source>
        <dbReference type="Proteomes" id="UP000010478"/>
    </source>
</evidence>
<feature type="compositionally biased region" description="Low complexity" evidence="1">
    <location>
        <begin position="456"/>
        <end position="467"/>
    </location>
</feature>
<name>K9VTX8_9CYAN</name>
<evidence type="ECO:0000256" key="1">
    <source>
        <dbReference type="SAM" id="MobiDB-lite"/>
    </source>
</evidence>
<gene>
    <name evidence="2" type="ORF">Osc7112_6535</name>
</gene>
<reference evidence="2 3" key="1">
    <citation type="submission" date="2012-05" db="EMBL/GenBank/DDBJ databases">
        <title>Finished plasmid 2 of genome of Oscillatoria sp. PCC 7112.</title>
        <authorList>
            <consortium name="US DOE Joint Genome Institute"/>
            <person name="Gugger M."/>
            <person name="Coursin T."/>
            <person name="Rippka R."/>
            <person name="Tandeau De Marsac N."/>
            <person name="Huntemann M."/>
            <person name="Wei C.-L."/>
            <person name="Han J."/>
            <person name="Detter J.C."/>
            <person name="Han C."/>
            <person name="Tapia R."/>
            <person name="Davenport K."/>
            <person name="Daligault H."/>
            <person name="Erkkila T."/>
            <person name="Gu W."/>
            <person name="Munk A.C.C."/>
            <person name="Teshima H."/>
            <person name="Xu Y."/>
            <person name="Chain P."/>
            <person name="Chen A."/>
            <person name="Krypides N."/>
            <person name="Mavromatis K."/>
            <person name="Markowitz V."/>
            <person name="Szeto E."/>
            <person name="Ivanova N."/>
            <person name="Mikhailova N."/>
            <person name="Ovchinnikova G."/>
            <person name="Pagani I."/>
            <person name="Pati A."/>
            <person name="Goodwin L."/>
            <person name="Peters L."/>
            <person name="Pitluck S."/>
            <person name="Woyke T."/>
            <person name="Kerfeld C."/>
        </authorList>
    </citation>
    <scope>NUCLEOTIDE SEQUENCE [LARGE SCALE GENOMIC DNA]</scope>
    <source>
        <strain evidence="2 3">PCC 7112</strain>
        <plasmid evidence="2 3">pOSC7112.02</plasmid>
    </source>
</reference>
<organism evidence="2 3">
    <name type="scientific">Phormidium nigroviride PCC 7112</name>
    <dbReference type="NCBI Taxonomy" id="179408"/>
    <lineage>
        <taxon>Bacteria</taxon>
        <taxon>Bacillati</taxon>
        <taxon>Cyanobacteriota</taxon>
        <taxon>Cyanophyceae</taxon>
        <taxon>Oscillatoriophycideae</taxon>
        <taxon>Oscillatoriales</taxon>
        <taxon>Oscillatoriaceae</taxon>
        <taxon>Phormidium</taxon>
    </lineage>
</organism>
<feature type="compositionally biased region" description="Polar residues" evidence="1">
    <location>
        <begin position="120"/>
        <end position="145"/>
    </location>
</feature>
<dbReference type="Proteomes" id="UP000010478">
    <property type="component" value="Plasmid pOSC7112.02"/>
</dbReference>
<dbReference type="HOGENOM" id="CLU_505114_0_0_3"/>
<dbReference type="RefSeq" id="WP_015179648.1">
    <property type="nucleotide sequence ID" value="NC_019730.1"/>
</dbReference>
<feature type="compositionally biased region" description="Basic and acidic residues" evidence="1">
    <location>
        <begin position="196"/>
        <end position="212"/>
    </location>
</feature>
<dbReference type="OrthoDB" id="484142at2"/>
<protein>
    <submittedName>
        <fullName evidence="2">Uncharacterized protein</fullName>
    </submittedName>
</protein>
<dbReference type="KEGG" id="oni:Osc7112_6535"/>
<dbReference type="AlphaFoldDB" id="K9VTX8"/>